<reference evidence="6" key="1">
    <citation type="journal article" date="2020" name="Nat. Commun.">
        <title>Genome assembly of wild tea tree DASZ reveals pedigree and selection history of tea varieties.</title>
        <authorList>
            <person name="Zhang W."/>
            <person name="Zhang Y."/>
            <person name="Qiu H."/>
            <person name="Guo Y."/>
            <person name="Wan H."/>
            <person name="Zhang X."/>
            <person name="Scossa F."/>
            <person name="Alseekh S."/>
            <person name="Zhang Q."/>
            <person name="Wang P."/>
            <person name="Xu L."/>
            <person name="Schmidt M.H."/>
            <person name="Jia X."/>
            <person name="Li D."/>
            <person name="Zhu A."/>
            <person name="Guo F."/>
            <person name="Chen W."/>
            <person name="Ni D."/>
            <person name="Usadel B."/>
            <person name="Fernie A.R."/>
            <person name="Wen W."/>
        </authorList>
    </citation>
    <scope>NUCLEOTIDE SEQUENCE [LARGE SCALE GENOMIC DNA]</scope>
    <source>
        <strain evidence="6">cv. G240</strain>
    </source>
</reference>
<dbReference type="PANTHER" id="PTHR31917">
    <property type="entry name" value="AGENET DOMAIN-CONTAINING PROTEIN-RELATED"/>
    <property type="match status" value="1"/>
</dbReference>
<evidence type="ECO:0000256" key="1">
    <source>
        <dbReference type="ARBA" id="ARBA00022448"/>
    </source>
</evidence>
<keyword evidence="3" id="KW-0175">Coiled coil</keyword>
<dbReference type="CDD" id="cd20405">
    <property type="entry name" value="Tudor_Agenet_AtDUF_rpt1_3"/>
    <property type="match status" value="1"/>
</dbReference>
<dbReference type="CDD" id="cd20406">
    <property type="entry name" value="Tudor_Agenet_AtDUF_rpt2_4"/>
    <property type="match status" value="1"/>
</dbReference>
<evidence type="ECO:0000313" key="5">
    <source>
        <dbReference type="EMBL" id="KAF5934339.1"/>
    </source>
</evidence>
<feature type="coiled-coil region" evidence="3">
    <location>
        <begin position="453"/>
        <end position="487"/>
    </location>
</feature>
<evidence type="ECO:0000313" key="6">
    <source>
        <dbReference type="Proteomes" id="UP000593564"/>
    </source>
</evidence>
<organism evidence="5 6">
    <name type="scientific">Camellia sinensis</name>
    <name type="common">Tea plant</name>
    <name type="synonym">Thea sinensis</name>
    <dbReference type="NCBI Taxonomy" id="4442"/>
    <lineage>
        <taxon>Eukaryota</taxon>
        <taxon>Viridiplantae</taxon>
        <taxon>Streptophyta</taxon>
        <taxon>Embryophyta</taxon>
        <taxon>Tracheophyta</taxon>
        <taxon>Spermatophyta</taxon>
        <taxon>Magnoliopsida</taxon>
        <taxon>eudicotyledons</taxon>
        <taxon>Gunneridae</taxon>
        <taxon>Pentapetalae</taxon>
        <taxon>asterids</taxon>
        <taxon>Ericales</taxon>
        <taxon>Theaceae</taxon>
        <taxon>Camellia</taxon>
    </lineage>
</organism>
<dbReference type="EMBL" id="JACBKZ010000014">
    <property type="protein sequence ID" value="KAF5934339.1"/>
    <property type="molecule type" value="Genomic_DNA"/>
</dbReference>
<evidence type="ECO:0000256" key="2">
    <source>
        <dbReference type="ARBA" id="ARBA00022604"/>
    </source>
</evidence>
<keyword evidence="6" id="KW-1185">Reference proteome</keyword>
<dbReference type="Proteomes" id="UP000593564">
    <property type="component" value="Unassembled WGS sequence"/>
</dbReference>
<comment type="caution">
    <text evidence="5">The sequence shown here is derived from an EMBL/GenBank/DDBJ whole genome shotgun (WGS) entry which is preliminary data.</text>
</comment>
<dbReference type="InterPro" id="IPR014002">
    <property type="entry name" value="Agenet_dom_plant"/>
</dbReference>
<keyword evidence="2" id="KW-0341">Growth regulation</keyword>
<keyword evidence="1" id="KW-0813">Transport</keyword>
<reference evidence="5 6" key="2">
    <citation type="submission" date="2020-07" db="EMBL/GenBank/DDBJ databases">
        <title>Genome assembly of wild tea tree DASZ reveals pedigree and selection history of tea varieties.</title>
        <authorList>
            <person name="Zhang W."/>
        </authorList>
    </citation>
    <scope>NUCLEOTIDE SEQUENCE [LARGE SCALE GENOMIC DNA]</scope>
    <source>
        <strain evidence="6">cv. G240</strain>
        <tissue evidence="5">Leaf</tissue>
    </source>
</reference>
<gene>
    <name evidence="5" type="ORF">HYC85_030510</name>
</gene>
<dbReference type="Pfam" id="PF05641">
    <property type="entry name" value="Agenet"/>
    <property type="match status" value="1"/>
</dbReference>
<proteinExistence type="predicted"/>
<evidence type="ECO:0000259" key="4">
    <source>
        <dbReference type="SMART" id="SM00743"/>
    </source>
</evidence>
<name>A0A7J7G141_CAMSI</name>
<sequence>MMGPMFSVGTAVEVSFDKENFRDVWFLASFLSQIGNNAFLVEYNSSGISDGAGFSKVTVDARHIRPSPPHVEYKDFVLFDKVDAFCGFGWWRGNITSFLKDRRYVVLLNHTNEEKELNHAEIRPHMDWIDGKWVITSQGIVEQKGEVSHQRRKRGRPKVLVEKPIGLVEGEEKNGVETTCYQIVAKDCETNETVQSTESGIHFRGMMPIKDDFPLRFLIKKNLKLIADDKKLLSGPRRHNHISSNIMNLPLAKIDNQPNETIAQKPDCISKDVVVVDEIPSHIFDDQPLMMWFEGMDSPSTVNDSSVEASGRQDAKAMQSPAIASTGINVSGKNRDWPFVKRSPIWENLECMEIFKKMPQQPHFQPLGKSKEDIREGLAIANMVTFANVVLWTSKLQFSDPRSVIDSHLETLSDLEAHGFNVDPIRGRLNELLSKKVRQSKLLEESKGVEMKINEQSLEKNKIDEEIHEIDKKMEELQEKLALATSMTKMKDNEIGALRSKKEVIDRDILKAQLDFEGLAAAPL</sequence>
<dbReference type="InterPro" id="IPR008395">
    <property type="entry name" value="Agenet-like_dom"/>
</dbReference>
<feature type="domain" description="Agenet" evidence="4">
    <location>
        <begin position="4"/>
        <end position="72"/>
    </location>
</feature>
<dbReference type="Pfam" id="PF05266">
    <property type="entry name" value="DUF724"/>
    <property type="match status" value="1"/>
</dbReference>
<protein>
    <recommendedName>
        <fullName evidence="4">Agenet domain-containing protein</fullName>
    </recommendedName>
</protein>
<dbReference type="SMART" id="SM00743">
    <property type="entry name" value="Agenet"/>
    <property type="match status" value="2"/>
</dbReference>
<feature type="domain" description="Agenet" evidence="4">
    <location>
        <begin position="74"/>
        <end position="130"/>
    </location>
</feature>
<dbReference type="AlphaFoldDB" id="A0A7J7G141"/>
<dbReference type="PANTHER" id="PTHR31917:SF147">
    <property type="entry name" value="AGENET DOMAIN-CONTAINING PROTEIN"/>
    <property type="match status" value="1"/>
</dbReference>
<evidence type="ECO:0000256" key="3">
    <source>
        <dbReference type="SAM" id="Coils"/>
    </source>
</evidence>
<dbReference type="InterPro" id="IPR007930">
    <property type="entry name" value="DUF724"/>
</dbReference>
<accession>A0A7J7G141</accession>